<dbReference type="OrthoDB" id="443318at2759"/>
<sequence length="140" mass="16094">LSKDNCQKMRNAVPECTRQLSKCYETQKPDDCNAADKFCSTQIYEIFDQTSGLNCYDIRTSNLTSYTYPPEDYLNYLNQSTVTKQIGAKKLYVECSNTVYDGFANNGENALSSANDVKYLLNNNIRILLYYGDQDFMCNW</sequence>
<keyword evidence="2" id="KW-0645">Protease</keyword>
<organism evidence="4 5">
    <name type="scientific">Ambispora leptoticha</name>
    <dbReference type="NCBI Taxonomy" id="144679"/>
    <lineage>
        <taxon>Eukaryota</taxon>
        <taxon>Fungi</taxon>
        <taxon>Fungi incertae sedis</taxon>
        <taxon>Mucoromycota</taxon>
        <taxon>Glomeromycotina</taxon>
        <taxon>Glomeromycetes</taxon>
        <taxon>Archaeosporales</taxon>
        <taxon>Ambisporaceae</taxon>
        <taxon>Ambispora</taxon>
    </lineage>
</organism>
<evidence type="ECO:0000256" key="2">
    <source>
        <dbReference type="ARBA" id="ARBA00022645"/>
    </source>
</evidence>
<dbReference type="InterPro" id="IPR029058">
    <property type="entry name" value="AB_hydrolase_fold"/>
</dbReference>
<feature type="non-terminal residue" evidence="4">
    <location>
        <position position="140"/>
    </location>
</feature>
<dbReference type="GO" id="GO:0004185">
    <property type="term" value="F:serine-type carboxypeptidase activity"/>
    <property type="evidence" value="ECO:0007669"/>
    <property type="project" value="InterPro"/>
</dbReference>
<comment type="similarity">
    <text evidence="1">Belongs to the peptidase S10 family.</text>
</comment>
<accession>A0A9N9NVY6</accession>
<dbReference type="Pfam" id="PF00450">
    <property type="entry name" value="Peptidase_S10"/>
    <property type="match status" value="1"/>
</dbReference>
<protein>
    <submittedName>
        <fullName evidence="4">7333_t:CDS:1</fullName>
    </submittedName>
</protein>
<comment type="caution">
    <text evidence="4">The sequence shown here is derived from an EMBL/GenBank/DDBJ whole genome shotgun (WGS) entry which is preliminary data.</text>
</comment>
<dbReference type="SUPFAM" id="SSF53474">
    <property type="entry name" value="alpha/beta-Hydrolases"/>
    <property type="match status" value="1"/>
</dbReference>
<keyword evidence="3" id="KW-0325">Glycoprotein</keyword>
<keyword evidence="2" id="KW-0121">Carboxypeptidase</keyword>
<dbReference type="AlphaFoldDB" id="A0A9N9NVY6"/>
<name>A0A9N9NVY6_9GLOM</name>
<dbReference type="Proteomes" id="UP000789508">
    <property type="component" value="Unassembled WGS sequence"/>
</dbReference>
<dbReference type="InterPro" id="IPR001563">
    <property type="entry name" value="Peptidase_S10"/>
</dbReference>
<keyword evidence="5" id="KW-1185">Reference proteome</keyword>
<dbReference type="EMBL" id="CAJVPS010051184">
    <property type="protein sequence ID" value="CAG8769048.1"/>
    <property type="molecule type" value="Genomic_DNA"/>
</dbReference>
<dbReference type="Gene3D" id="3.40.50.1820">
    <property type="entry name" value="alpha/beta hydrolase"/>
    <property type="match status" value="1"/>
</dbReference>
<evidence type="ECO:0000256" key="3">
    <source>
        <dbReference type="ARBA" id="ARBA00023180"/>
    </source>
</evidence>
<reference evidence="4" key="1">
    <citation type="submission" date="2021-06" db="EMBL/GenBank/DDBJ databases">
        <authorList>
            <person name="Kallberg Y."/>
            <person name="Tangrot J."/>
            <person name="Rosling A."/>
        </authorList>
    </citation>
    <scope>NUCLEOTIDE SEQUENCE</scope>
    <source>
        <strain evidence="4">FL130A</strain>
    </source>
</reference>
<evidence type="ECO:0000256" key="1">
    <source>
        <dbReference type="ARBA" id="ARBA00009431"/>
    </source>
</evidence>
<evidence type="ECO:0000313" key="4">
    <source>
        <dbReference type="EMBL" id="CAG8769048.1"/>
    </source>
</evidence>
<gene>
    <name evidence="4" type="ORF">ALEPTO_LOCUS14040</name>
</gene>
<proteinExistence type="inferred from homology"/>
<dbReference type="GO" id="GO:0006508">
    <property type="term" value="P:proteolysis"/>
    <property type="evidence" value="ECO:0007669"/>
    <property type="project" value="InterPro"/>
</dbReference>
<evidence type="ECO:0000313" key="5">
    <source>
        <dbReference type="Proteomes" id="UP000789508"/>
    </source>
</evidence>
<dbReference type="Gene3D" id="1.10.287.410">
    <property type="match status" value="1"/>
</dbReference>
<keyword evidence="2" id="KW-0378">Hydrolase</keyword>